<proteinExistence type="predicted"/>
<dbReference type="InterPro" id="IPR018247">
    <property type="entry name" value="EF_Hand_1_Ca_BS"/>
</dbReference>
<evidence type="ECO:0000259" key="2">
    <source>
        <dbReference type="PROSITE" id="PS50222"/>
    </source>
</evidence>
<dbReference type="PANTHER" id="PTHR31594:SF14">
    <property type="entry name" value="FIBRONECTIN TYPE-III DOMAIN-CONTAINING PROTEIN"/>
    <property type="match status" value="1"/>
</dbReference>
<evidence type="ECO:0000256" key="1">
    <source>
        <dbReference type="ARBA" id="ARBA00022837"/>
    </source>
</evidence>
<dbReference type="PROSITE" id="PS00018">
    <property type="entry name" value="EF_HAND_1"/>
    <property type="match status" value="2"/>
</dbReference>
<dbReference type="InterPro" id="IPR052090">
    <property type="entry name" value="Cytolytic_pore-forming_toxin"/>
</dbReference>
<gene>
    <name evidence="3" type="ORF">MBJ925_LOCUS5700</name>
</gene>
<dbReference type="CDD" id="cd00051">
    <property type="entry name" value="EFh"/>
    <property type="match status" value="1"/>
</dbReference>
<dbReference type="Proteomes" id="UP000663824">
    <property type="component" value="Unassembled WGS sequence"/>
</dbReference>
<dbReference type="PANTHER" id="PTHR31594">
    <property type="entry name" value="AIG1-TYPE G DOMAIN-CONTAINING PROTEIN"/>
    <property type="match status" value="1"/>
</dbReference>
<comment type="caution">
    <text evidence="3">The sequence shown here is derived from an EMBL/GenBank/DDBJ whole genome shotgun (WGS) entry which is preliminary data.</text>
</comment>
<evidence type="ECO:0000313" key="3">
    <source>
        <dbReference type="EMBL" id="CAF1946719.1"/>
    </source>
</evidence>
<dbReference type="PROSITE" id="PS50222">
    <property type="entry name" value="EF_HAND_2"/>
    <property type="match status" value="2"/>
</dbReference>
<dbReference type="AlphaFoldDB" id="A0A816M4E9"/>
<organism evidence="3 4">
    <name type="scientific">Rotaria magnacalcarata</name>
    <dbReference type="NCBI Taxonomy" id="392030"/>
    <lineage>
        <taxon>Eukaryota</taxon>
        <taxon>Metazoa</taxon>
        <taxon>Spiralia</taxon>
        <taxon>Gnathifera</taxon>
        <taxon>Rotifera</taxon>
        <taxon>Eurotatoria</taxon>
        <taxon>Bdelloidea</taxon>
        <taxon>Philodinida</taxon>
        <taxon>Philodinidae</taxon>
        <taxon>Rotaria</taxon>
    </lineage>
</organism>
<dbReference type="InterPro" id="IPR011992">
    <property type="entry name" value="EF-hand-dom_pair"/>
</dbReference>
<feature type="domain" description="EF-hand" evidence="2">
    <location>
        <begin position="618"/>
        <end position="653"/>
    </location>
</feature>
<name>A0A816M4E9_9BILA</name>
<dbReference type="Gene3D" id="1.10.238.10">
    <property type="entry name" value="EF-hand"/>
    <property type="match status" value="1"/>
</dbReference>
<dbReference type="EMBL" id="CAJNRE010001573">
    <property type="protein sequence ID" value="CAF1946719.1"/>
    <property type="molecule type" value="Genomic_DNA"/>
</dbReference>
<dbReference type="Pfam" id="PF24674">
    <property type="entry name" value="MACPF_SNTX"/>
    <property type="match status" value="1"/>
</dbReference>
<accession>A0A816M4E9</accession>
<dbReference type="InterPro" id="IPR056072">
    <property type="entry name" value="SNTX_MACPF/CDC-like_dom"/>
</dbReference>
<evidence type="ECO:0000313" key="4">
    <source>
        <dbReference type="Proteomes" id="UP000663824"/>
    </source>
</evidence>
<dbReference type="SMART" id="SM00054">
    <property type="entry name" value="EFh"/>
    <property type="match status" value="2"/>
</dbReference>
<dbReference type="InterPro" id="IPR002048">
    <property type="entry name" value="EF_hand_dom"/>
</dbReference>
<dbReference type="GO" id="GO:0005509">
    <property type="term" value="F:calcium ion binding"/>
    <property type="evidence" value="ECO:0007669"/>
    <property type="project" value="InterPro"/>
</dbReference>
<dbReference type="Pfam" id="PF13499">
    <property type="entry name" value="EF-hand_7"/>
    <property type="match status" value="1"/>
</dbReference>
<sequence length="820" mass="91940">MSAAIIKQGIGRHGSIGSLYDIRTDRFEGGNLFNQELPAGLVSTTDCASSDYFVDENLSQKDTFNKLNVEASMKLSLMAGLIKVEGSAKYLNQTKTKSRIVRVTFMFNVRTKQQHLQVSRAELYKYFSPDALENANATHCVVGITWGAHIGATFEETLATSEAVEELQGQLAASLKKVAINISGQAKLEDVDRTNSKFHSLKISFSGDVLIEDVPNTVEDVFTIFKKVPSMLKQLNGGKGQQLEFELYPLKRMAEIFKHELRIERMIKEVTNLIMNRIENIFEQIIQGKRMMNDFLAKIEPWQGWISPDWIEVICDKQAALVGEELRTQCQLATLLEQIRCGQADEKEMVQLLDNFNDQNPCSLMSVKRFLKENAWIDAKITSLSQFDRRPAQEKNQPKEPNPDMLLKHLTSINDFILNYYDNDVYLLHISTDWEERNRANWYKQLRCFYNLQKAAESIAEAKKTIFRVIDHDLYTDLDAKPNMCVIYHARRGIKSKDDYHSSLKKLSDEQIGLIMGRNPGLKRKHILKWHNTFWKEHFGGELTKTKFVDEYKKLYPRYLFIFFFIADRQLRISFANLLRGNPAPYCDYVFKSIDKDRTGTINFVEFMEAVAITQPGDPDSRLRLVFAICDKDGSGIINGDEMAKFVKVMAELNKEQVETETSSASSYAQELTTKKADGCGGNACVACGKCRDWSLDKQTNEWIRAPDATCTADIVAAAVDVAADVAARASAASGNAYMAAASARNAAICARNATYFDVAAIHTPNTFAIHANNAANYADHAANAAAAAAVANYDFAVYRANSHNAAAVAAVAAAHHCTC</sequence>
<feature type="domain" description="EF-hand" evidence="2">
    <location>
        <begin position="582"/>
        <end position="617"/>
    </location>
</feature>
<dbReference type="SUPFAM" id="SSF47473">
    <property type="entry name" value="EF-hand"/>
    <property type="match status" value="1"/>
</dbReference>
<keyword evidence="1" id="KW-0106">Calcium</keyword>
<protein>
    <recommendedName>
        <fullName evidence="2">EF-hand domain-containing protein</fullName>
    </recommendedName>
</protein>
<reference evidence="3" key="1">
    <citation type="submission" date="2021-02" db="EMBL/GenBank/DDBJ databases">
        <authorList>
            <person name="Nowell W R."/>
        </authorList>
    </citation>
    <scope>NUCLEOTIDE SEQUENCE</scope>
</reference>